<feature type="transmembrane region" description="Helical" evidence="9">
    <location>
        <begin position="418"/>
        <end position="440"/>
    </location>
</feature>
<keyword evidence="9" id="KW-1003">Cell membrane</keyword>
<evidence type="ECO:0000256" key="8">
    <source>
        <dbReference type="PROSITE-ProRule" id="PRU00703"/>
    </source>
</evidence>
<dbReference type="EMBL" id="CP012288">
    <property type="protein sequence ID" value="AMV66282.1"/>
    <property type="molecule type" value="Genomic_DNA"/>
</dbReference>
<reference evidence="13 14" key="1">
    <citation type="journal article" date="2016" name="PLoS ONE">
        <title>The Identification of Novel Diagnostic Marker Genes for the Detection of Beer Spoiling Pediococcus damnosus Strains Using the BlAst Diagnostic Gene findEr.</title>
        <authorList>
            <person name="Behr J."/>
            <person name="Geissler A.J."/>
            <person name="Schmid J."/>
            <person name="Zehe A."/>
            <person name="Vogel R.F."/>
        </authorList>
    </citation>
    <scope>NUCLEOTIDE SEQUENCE [LARGE SCALE GENOMIC DNA]</scope>
    <source>
        <strain evidence="11 14">TMW 2.1533</strain>
        <strain evidence="12 13">TMW 2.1535</strain>
    </source>
</reference>
<evidence type="ECO:0000313" key="12">
    <source>
        <dbReference type="EMBL" id="AMV66282.1"/>
    </source>
</evidence>
<dbReference type="Gene3D" id="1.25.60.10">
    <property type="entry name" value="MgtE N-terminal domain-like"/>
    <property type="match status" value="1"/>
</dbReference>
<dbReference type="SMART" id="SM00116">
    <property type="entry name" value="CBS"/>
    <property type="match status" value="2"/>
</dbReference>
<keyword evidence="5 9" id="KW-0460">Magnesium</keyword>
<evidence type="ECO:0000313" key="13">
    <source>
        <dbReference type="Proteomes" id="UP000076244"/>
    </source>
</evidence>
<dbReference type="SUPFAM" id="SSF161093">
    <property type="entry name" value="MgtE membrane domain-like"/>
    <property type="match status" value="1"/>
</dbReference>
<comment type="subunit">
    <text evidence="9">Homodimer.</text>
</comment>
<comment type="subcellular location">
    <subcellularLocation>
        <location evidence="9">Cell membrane</location>
        <topology evidence="9">Multi-pass membrane protein</topology>
    </subcellularLocation>
    <subcellularLocation>
        <location evidence="1">Membrane</location>
        <topology evidence="1">Multi-pass membrane protein</topology>
    </subcellularLocation>
</comment>
<dbReference type="Pfam" id="PF00571">
    <property type="entry name" value="CBS"/>
    <property type="match status" value="2"/>
</dbReference>
<dbReference type="Gene3D" id="3.10.580.10">
    <property type="entry name" value="CBS-domain"/>
    <property type="match status" value="1"/>
</dbReference>
<dbReference type="InterPro" id="IPR006669">
    <property type="entry name" value="MgtE_transporter"/>
</dbReference>
<dbReference type="Pfam" id="PF01769">
    <property type="entry name" value="MgtE"/>
    <property type="match status" value="1"/>
</dbReference>
<keyword evidence="6 9" id="KW-1133">Transmembrane helix</keyword>
<dbReference type="Pfam" id="PF03448">
    <property type="entry name" value="MgtE_N"/>
    <property type="match status" value="1"/>
</dbReference>
<dbReference type="OrthoDB" id="9790355at2"/>
<dbReference type="GO" id="GO:0005886">
    <property type="term" value="C:plasma membrane"/>
    <property type="evidence" value="ECO:0007669"/>
    <property type="project" value="UniProtKB-SubCell"/>
</dbReference>
<dbReference type="Proteomes" id="UP000076405">
    <property type="component" value="Chromosome"/>
</dbReference>
<feature type="transmembrane region" description="Helical" evidence="9">
    <location>
        <begin position="285"/>
        <end position="302"/>
    </location>
</feature>
<keyword evidence="7 9" id="KW-0472">Membrane</keyword>
<accession>A0A0R2HME0</accession>
<dbReference type="PANTHER" id="PTHR43773:SF1">
    <property type="entry name" value="MAGNESIUM TRANSPORTER MGTE"/>
    <property type="match status" value="1"/>
</dbReference>
<feature type="transmembrane region" description="Helical" evidence="9">
    <location>
        <begin position="352"/>
        <end position="376"/>
    </location>
</feature>
<dbReference type="Gene3D" id="1.10.357.20">
    <property type="entry name" value="SLC41 divalent cation transporters, integral membrane domain"/>
    <property type="match status" value="1"/>
</dbReference>
<dbReference type="GO" id="GO:0015095">
    <property type="term" value="F:magnesium ion transmembrane transporter activity"/>
    <property type="evidence" value="ECO:0007669"/>
    <property type="project" value="UniProtKB-UniRule"/>
</dbReference>
<dbReference type="InterPro" id="IPR046342">
    <property type="entry name" value="CBS_dom_sf"/>
</dbReference>
<evidence type="ECO:0000256" key="7">
    <source>
        <dbReference type="ARBA" id="ARBA00023136"/>
    </source>
</evidence>
<feature type="transmembrane region" description="Helical" evidence="9">
    <location>
        <begin position="308"/>
        <end position="331"/>
    </location>
</feature>
<dbReference type="AlphaFoldDB" id="A0A0R2HME0"/>
<dbReference type="KEGG" id="pdm:ADU72_0333"/>
<dbReference type="RefSeq" id="WP_046871800.1">
    <property type="nucleotide sequence ID" value="NZ_BAAAXI010000185.1"/>
</dbReference>
<dbReference type="GO" id="GO:0046872">
    <property type="term" value="F:metal ion binding"/>
    <property type="evidence" value="ECO:0007669"/>
    <property type="project" value="UniProtKB-KW"/>
</dbReference>
<dbReference type="PROSITE" id="PS51371">
    <property type="entry name" value="CBS"/>
    <property type="match status" value="2"/>
</dbReference>
<evidence type="ECO:0000256" key="3">
    <source>
        <dbReference type="ARBA" id="ARBA00022448"/>
    </source>
</evidence>
<dbReference type="InterPro" id="IPR000644">
    <property type="entry name" value="CBS_dom"/>
</dbReference>
<keyword evidence="4 9" id="KW-0812">Transmembrane</keyword>
<dbReference type="SMART" id="SM00924">
    <property type="entry name" value="MgtE_N"/>
    <property type="match status" value="1"/>
</dbReference>
<evidence type="ECO:0000313" key="14">
    <source>
        <dbReference type="Proteomes" id="UP000076405"/>
    </source>
</evidence>
<feature type="transmembrane region" description="Helical" evidence="9">
    <location>
        <begin position="382"/>
        <end position="406"/>
    </location>
</feature>
<keyword evidence="13" id="KW-1185">Reference proteome</keyword>
<name>A0A0R2HME0_9LACO</name>
<dbReference type="EMBL" id="CP012275">
    <property type="protein sequence ID" value="AMV61843.1"/>
    <property type="molecule type" value="Genomic_DNA"/>
</dbReference>
<dbReference type="InterPro" id="IPR006667">
    <property type="entry name" value="SLC41_membr_dom"/>
</dbReference>
<dbReference type="SUPFAM" id="SSF158791">
    <property type="entry name" value="MgtE N-terminal domain-like"/>
    <property type="match status" value="1"/>
</dbReference>
<evidence type="ECO:0000256" key="1">
    <source>
        <dbReference type="ARBA" id="ARBA00004141"/>
    </source>
</evidence>
<feature type="domain" description="CBS" evidence="10">
    <location>
        <begin position="204"/>
        <end position="260"/>
    </location>
</feature>
<feature type="domain" description="CBS" evidence="10">
    <location>
        <begin position="140"/>
        <end position="203"/>
    </location>
</feature>
<evidence type="ECO:0000259" key="10">
    <source>
        <dbReference type="PROSITE" id="PS51371"/>
    </source>
</evidence>
<dbReference type="NCBIfam" id="TIGR00400">
    <property type="entry name" value="mgtE"/>
    <property type="match status" value="1"/>
</dbReference>
<keyword evidence="9" id="KW-0479">Metal-binding</keyword>
<keyword evidence="3 9" id="KW-0813">Transport</keyword>
<evidence type="ECO:0000256" key="2">
    <source>
        <dbReference type="ARBA" id="ARBA00009749"/>
    </source>
</evidence>
<evidence type="ECO:0000256" key="9">
    <source>
        <dbReference type="RuleBase" id="RU362011"/>
    </source>
</evidence>
<keyword evidence="8" id="KW-0129">CBS domain</keyword>
<dbReference type="PANTHER" id="PTHR43773">
    <property type="entry name" value="MAGNESIUM TRANSPORTER MGTE"/>
    <property type="match status" value="1"/>
</dbReference>
<dbReference type="SUPFAM" id="SSF54631">
    <property type="entry name" value="CBS-domain pair"/>
    <property type="match status" value="1"/>
</dbReference>
<gene>
    <name evidence="11" type="ORF">ADU70_0343</name>
    <name evidence="12" type="ORF">ADU72_0333</name>
</gene>
<dbReference type="InterPro" id="IPR036739">
    <property type="entry name" value="SLC41_membr_dom_sf"/>
</dbReference>
<dbReference type="CDD" id="cd04606">
    <property type="entry name" value="CBS_pair_Mg_transporter"/>
    <property type="match status" value="1"/>
</dbReference>
<dbReference type="InterPro" id="IPR038076">
    <property type="entry name" value="MgtE_N_sf"/>
</dbReference>
<dbReference type="InterPro" id="IPR006668">
    <property type="entry name" value="Mg_transptr_MgtE_intracell_dom"/>
</dbReference>
<dbReference type="GeneID" id="57275573"/>
<evidence type="ECO:0000256" key="6">
    <source>
        <dbReference type="ARBA" id="ARBA00022989"/>
    </source>
</evidence>
<protein>
    <recommendedName>
        <fullName evidence="9">Magnesium transporter MgtE</fullName>
    </recommendedName>
</protein>
<evidence type="ECO:0000256" key="4">
    <source>
        <dbReference type="ARBA" id="ARBA00022692"/>
    </source>
</evidence>
<evidence type="ECO:0000313" key="11">
    <source>
        <dbReference type="EMBL" id="AMV61843.1"/>
    </source>
</evidence>
<evidence type="ECO:0000256" key="5">
    <source>
        <dbReference type="ARBA" id="ARBA00022842"/>
    </source>
</evidence>
<dbReference type="Proteomes" id="UP000076244">
    <property type="component" value="Chromosome"/>
</dbReference>
<organism evidence="11 14">
    <name type="scientific">Pediococcus damnosus</name>
    <dbReference type="NCBI Taxonomy" id="51663"/>
    <lineage>
        <taxon>Bacteria</taxon>
        <taxon>Bacillati</taxon>
        <taxon>Bacillota</taxon>
        <taxon>Bacilli</taxon>
        <taxon>Lactobacillales</taxon>
        <taxon>Lactobacillaceae</taxon>
        <taxon>Pediococcus</taxon>
    </lineage>
</organism>
<proteinExistence type="inferred from homology"/>
<comment type="similarity">
    <text evidence="2 9">Belongs to the SLC41A transporter family.</text>
</comment>
<sequence length="450" mass="49899">MAEELEELKKQLSGTLNKKNRKGFRKIFLGLHGYEQSQLFSAFDFEQRKLVYTFISPEELANVFDDTEEDPGEMGKYLDEMSDSYVSRLLTEMYTDNVVDIFTNIRPIKRKKYLGLLHTDEANQVRKLIHYEDETAGSLMTTEFIAVNEDQTIGTAMQHVKREAQYAEIIAYIYVTDDVNKLVGVLSVRDLITHPDDVKVTDIMATRVLAVDVNEDQEAIAEQVRDYNFVAIPVVDETEKIVGIITVDDIIDVIDEESAEDYSHLAGVDTETISHNPFQTALKRLPWLITLLFLGMLTATLINHFEGLLSQVSVLAIFISLITGTAGNAGTQSLAVAVRRLATNSHLKIARLILNEVATGIIIGIVTGLCVFVMVGVWKQNFLLGAVVGTAMAGAIFVANLAGSLIPIGMEKIGVDPAVASGPFISTLSDLTSVLIYFNIAQYFLQLFMK</sequence>
<comment type="function">
    <text evidence="9">Acts as a magnesium transporter.</text>
</comment>